<feature type="compositionally biased region" description="Basic and acidic residues" evidence="1">
    <location>
        <begin position="96"/>
        <end position="117"/>
    </location>
</feature>
<feature type="compositionally biased region" description="Polar residues" evidence="1">
    <location>
        <begin position="1360"/>
        <end position="1381"/>
    </location>
</feature>
<accession>A0A5J4VQ52</accession>
<reference evidence="3 4" key="1">
    <citation type="submission" date="2019-03" db="EMBL/GenBank/DDBJ databases">
        <title>Single cell metagenomics reveals metabolic interactions within the superorganism composed of flagellate Streblomastix strix and complex community of Bacteroidetes bacteria on its surface.</title>
        <authorList>
            <person name="Treitli S.C."/>
            <person name="Kolisko M."/>
            <person name="Husnik F."/>
            <person name="Keeling P."/>
            <person name="Hampl V."/>
        </authorList>
    </citation>
    <scope>NUCLEOTIDE SEQUENCE [LARGE SCALE GENOMIC DNA]</scope>
    <source>
        <strain evidence="3">ST1C</strain>
    </source>
</reference>
<evidence type="ECO:0000313" key="4">
    <source>
        <dbReference type="Proteomes" id="UP000324800"/>
    </source>
</evidence>
<feature type="compositionally biased region" description="Basic and acidic residues" evidence="1">
    <location>
        <begin position="1548"/>
        <end position="1569"/>
    </location>
</feature>
<proteinExistence type="predicted"/>
<comment type="caution">
    <text evidence="3">The sequence shown here is derived from an EMBL/GenBank/DDBJ whole genome shotgun (WGS) entry which is preliminary data.</text>
</comment>
<feature type="non-terminal residue" evidence="3">
    <location>
        <position position="1"/>
    </location>
</feature>
<feature type="compositionally biased region" description="Low complexity" evidence="1">
    <location>
        <begin position="1078"/>
        <end position="1087"/>
    </location>
</feature>
<feature type="compositionally biased region" description="Basic and acidic residues" evidence="1">
    <location>
        <begin position="1614"/>
        <end position="1632"/>
    </location>
</feature>
<dbReference type="InterPro" id="IPR035892">
    <property type="entry name" value="C2_domain_sf"/>
</dbReference>
<feature type="compositionally biased region" description="Polar residues" evidence="1">
    <location>
        <begin position="1173"/>
        <end position="1194"/>
    </location>
</feature>
<feature type="compositionally biased region" description="Basic and acidic residues" evidence="1">
    <location>
        <begin position="1476"/>
        <end position="1507"/>
    </location>
</feature>
<dbReference type="SMART" id="SM00239">
    <property type="entry name" value="C2"/>
    <property type="match status" value="2"/>
</dbReference>
<protein>
    <recommendedName>
        <fullName evidence="2">C2 domain-containing protein</fullName>
    </recommendedName>
</protein>
<feature type="compositionally biased region" description="Basic and acidic residues" evidence="1">
    <location>
        <begin position="1057"/>
        <end position="1077"/>
    </location>
</feature>
<feature type="compositionally biased region" description="Basic and acidic residues" evidence="1">
    <location>
        <begin position="1579"/>
        <end position="1604"/>
    </location>
</feature>
<dbReference type="PANTHER" id="PTHR23159:SF31">
    <property type="entry name" value="CENTROSOME-ASSOCIATED PROTEIN CEP250 ISOFORM X1"/>
    <property type="match status" value="1"/>
</dbReference>
<evidence type="ECO:0000313" key="3">
    <source>
        <dbReference type="EMBL" id="KAA6384479.1"/>
    </source>
</evidence>
<feature type="non-terminal residue" evidence="3">
    <location>
        <position position="1632"/>
    </location>
</feature>
<feature type="region of interest" description="Disordered" evidence="1">
    <location>
        <begin position="1353"/>
        <end position="1461"/>
    </location>
</feature>
<feature type="region of interest" description="Disordered" evidence="1">
    <location>
        <begin position="1"/>
        <end position="27"/>
    </location>
</feature>
<dbReference type="OrthoDB" id="270970at2759"/>
<feature type="region of interest" description="Disordered" evidence="1">
    <location>
        <begin position="287"/>
        <end position="433"/>
    </location>
</feature>
<feature type="region of interest" description="Disordered" evidence="1">
    <location>
        <begin position="1294"/>
        <end position="1318"/>
    </location>
</feature>
<dbReference type="EMBL" id="SNRW01005739">
    <property type="protein sequence ID" value="KAA6384479.1"/>
    <property type="molecule type" value="Genomic_DNA"/>
</dbReference>
<dbReference type="CDD" id="cd00030">
    <property type="entry name" value="C2"/>
    <property type="match status" value="1"/>
</dbReference>
<dbReference type="PROSITE" id="PS50004">
    <property type="entry name" value="C2"/>
    <property type="match status" value="2"/>
</dbReference>
<feature type="region of interest" description="Disordered" evidence="1">
    <location>
        <begin position="1132"/>
        <end position="1212"/>
    </location>
</feature>
<name>A0A5J4VQ52_9EUKA</name>
<organism evidence="3 4">
    <name type="scientific">Streblomastix strix</name>
    <dbReference type="NCBI Taxonomy" id="222440"/>
    <lineage>
        <taxon>Eukaryota</taxon>
        <taxon>Metamonada</taxon>
        <taxon>Preaxostyla</taxon>
        <taxon>Oxymonadida</taxon>
        <taxon>Streblomastigidae</taxon>
        <taxon>Streblomastix</taxon>
    </lineage>
</organism>
<feature type="compositionally biased region" description="Basic and acidic residues" evidence="1">
    <location>
        <begin position="1396"/>
        <end position="1459"/>
    </location>
</feature>
<dbReference type="Gene3D" id="1.10.287.1490">
    <property type="match status" value="1"/>
</dbReference>
<feature type="region of interest" description="Disordered" evidence="1">
    <location>
        <begin position="229"/>
        <end position="270"/>
    </location>
</feature>
<feature type="compositionally biased region" description="Basic and acidic residues" evidence="1">
    <location>
        <begin position="1517"/>
        <end position="1538"/>
    </location>
</feature>
<feature type="compositionally biased region" description="Basic and acidic residues" evidence="1">
    <location>
        <begin position="1195"/>
        <end position="1212"/>
    </location>
</feature>
<sequence>AGEKDKEIDDLKQELEDQKAKAVAEDGRDKQEVIDELGDKLKSCEDEILQLEEDKMKNQDIIDALQKQLADIPKTGRNTDEIKKKQDQIDELENKLSDKDADIRQLKADKRKDRDAIDDLQQQLDDKLKEKKYTPDDMNKKQDQMDDLKDKLKDKEAEIKALEDGQRRNLDTIDDLRKRIADQKPTDNTKQLEGIKALEDKLKGCDDEISQLEADKKKDQDTIIDLKKQIKDKDRKLNDKDRELDQNDRDIRDKDRSLKNKEKDLKDKENDLKDLEKVIDDLKKQLAQMQDSVKDKDKPNGDSLSARRKQDLVNNLQDKLKKAEDEILQLEDENRKNKDALSNKDRDIREKDRKLNQNDRDLKDKDEDLKDKDRIIDDLKKQLKKGKGSARGPSDQQKDREIDDLKRQLEKEKDKNSDLQKENKDKDKEINDKDKEIKNKNYEIDDKDNEIEDLKKRLNDKGKERKRDDVLDRALAKPDDNLLNKQIQELTNLLRCGQDVEKEQLPAAKALNEKILRNLNVRDDIERAELINVLGDHTQAEDAPSEKFIVSGNILNLIVLADALDDSFSKTAFVVVHPMLQLVKSGFRKQSKQASQALSSLIEESPATKECILSNPDAVNMIDQILVAPIIPQKYIIPIASDGQNIKGEKDYNVGQVEKDRDYDDYIPKDYDKDNLYEDSQGNLHGYPYASAPQIRQEGVEFDPLLDRKIKEHLFPGVVRVEVISAKQLEATSADVKSDPYVVVSFAGQQLKTQPIGDNVNVDLNEMKDFQFDPNQTDDRELKIQVFNRDPYGERDKLIGEQTLPIRPYENNKQNVEVPLEGKGIKSGTQPGVVELSIDYIPEELQRQNYIDKQKKMNKLGYDDSGDEYLDMLIDNDEGIGRNEQKSEQQLTREFSYKRGTIYVDVQYIYRLVDLYNKNHDEPYSLISVGKNKQQSKILPEPEEGSKEANFDEHYQFKFDPEESKARDVKVDVWNYDPIVDREIGTLSLPIFLYYNNRREIERYIDGKYDFEGQRIGKVKLSILYEADEDEKEKQRQEEEEKNKIREKKRELKKQKVQKDKEEERRRAKEVEREAIERAQQQRRAVQPIKEERQESLNTPQQRNIPSVNIYRANANIPPIGSQRSITASARTNYADDDDSSYKPNQQKQRNVKSYLHTSPSQTRIKQGKDLTPQFTPNQQQQLNSYQKTYPGQENTKEKERDRLYTDYDDDKPLAEKERLEKLKSLEDKGYVYKHVKSHILDVLHKCLQEQVDPQKLAVFAPNLTVLKDNASKLLDEEDQMPQEEAEQQLRSLKQFAKQQAQREGKGPEREKEIMQEEQLGGIVTRASIILAYLKDRGIDIDPKDKDKINDQLKEKEKQSQNNIPTPLQLSTVSEPKSIPSSFKDRNIAVDEDNDEKEKQKQREKDKDDQIKQLKDQIDKKQQEKRNLEQDLDDIKDQLQQKDKQIQQLKDKIRDKDNEIDKDEIELFDLKKQLNNKGKEIDDLRRQLDDEKNAEREAEDKDRDIQKLQKQLQNAQRELDDEKDKAKDKDDLERDIQRLQKQLQNAQRELDDEKEKAKDKDDLERDIQRLQKQLQNALRDLENEKEKANQKDKENDDLDREIQKLQKQLQNAQRELDDEKDKAKDKDDLERD</sequence>
<evidence type="ECO:0000259" key="2">
    <source>
        <dbReference type="PROSITE" id="PS50004"/>
    </source>
</evidence>
<dbReference type="Gene3D" id="2.60.40.150">
    <property type="entry name" value="C2 domain"/>
    <property type="match status" value="2"/>
</dbReference>
<feature type="compositionally biased region" description="Basic and acidic residues" evidence="1">
    <location>
        <begin position="396"/>
        <end position="433"/>
    </location>
</feature>
<dbReference type="Pfam" id="PF00168">
    <property type="entry name" value="C2"/>
    <property type="match status" value="2"/>
</dbReference>
<dbReference type="PANTHER" id="PTHR23159">
    <property type="entry name" value="CENTROSOMAL PROTEIN 2"/>
    <property type="match status" value="1"/>
</dbReference>
<dbReference type="InterPro" id="IPR000008">
    <property type="entry name" value="C2_dom"/>
</dbReference>
<feature type="region of interest" description="Disordered" evidence="1">
    <location>
        <begin position="1050"/>
        <end position="1107"/>
    </location>
</feature>
<feature type="compositionally biased region" description="Polar residues" evidence="1">
    <location>
        <begin position="1156"/>
        <end position="1165"/>
    </location>
</feature>
<dbReference type="Proteomes" id="UP000324800">
    <property type="component" value="Unassembled WGS sequence"/>
</dbReference>
<feature type="region of interest" description="Disordered" evidence="1">
    <location>
        <begin position="1476"/>
        <end position="1632"/>
    </location>
</feature>
<feature type="region of interest" description="Disordered" evidence="1">
    <location>
        <begin position="96"/>
        <end position="152"/>
    </location>
</feature>
<dbReference type="SUPFAM" id="SSF49562">
    <property type="entry name" value="C2 domain (Calcium/lipid-binding domain, CaLB)"/>
    <property type="match status" value="2"/>
</dbReference>
<feature type="compositionally biased region" description="Basic and acidic residues" evidence="1">
    <location>
        <begin position="332"/>
        <end position="381"/>
    </location>
</feature>
<evidence type="ECO:0000256" key="1">
    <source>
        <dbReference type="SAM" id="MobiDB-lite"/>
    </source>
</evidence>
<feature type="compositionally biased region" description="Basic and acidic residues" evidence="1">
    <location>
        <begin position="1301"/>
        <end position="1315"/>
    </location>
</feature>
<feature type="compositionally biased region" description="Basic and acidic residues" evidence="1">
    <location>
        <begin position="124"/>
        <end position="152"/>
    </location>
</feature>
<feature type="compositionally biased region" description="Polar residues" evidence="1">
    <location>
        <begin position="1096"/>
        <end position="1107"/>
    </location>
</feature>
<feature type="domain" description="C2" evidence="2">
    <location>
        <begin position="696"/>
        <end position="820"/>
    </location>
</feature>
<feature type="domain" description="C2" evidence="2">
    <location>
        <begin position="883"/>
        <end position="1005"/>
    </location>
</feature>
<gene>
    <name evidence="3" type="ORF">EZS28_019994</name>
</gene>